<dbReference type="PROSITE" id="PS51257">
    <property type="entry name" value="PROKAR_LIPOPROTEIN"/>
    <property type="match status" value="1"/>
</dbReference>
<dbReference type="AlphaFoldDB" id="A0A098EPP8"/>
<dbReference type="STRING" id="1499687.BN1080_02780"/>
<dbReference type="EMBL" id="CCXS01000001">
    <property type="protein sequence ID" value="CEG23775.1"/>
    <property type="molecule type" value="Genomic_DNA"/>
</dbReference>
<gene>
    <name evidence="1" type="ORF">BN1080_02780</name>
</gene>
<evidence type="ECO:0000313" key="2">
    <source>
        <dbReference type="Proteomes" id="UP000043699"/>
    </source>
</evidence>
<sequence length="380" mass="42017">MRKKFLSGVMFSGLVLGLLTGCGEENPTATVDSFLTAIQKNDFEEAGNFVQGGTESLTTKQEESDKADEELALTMIENISKTYEFKKPEEVSADGDKAVVKAEITSLDMGTVMASTMAEIMPLAFASAFDEESEASDAAFEEMTEKTMMKYMTAEDAALATRTIEFNLEKDDEGNFKIVDDESLTEALFANISQLEDMFNEDSSDIESEDAEDLPEQTSEVLTIVAENKPYDAKPINLTIEEASIKKASNVSEDQQSSINGMYTDEPIGSEFNYFYVKYNAENTSDQDVSFNGISEIVLFSEGKQEKIDIATDWKDFIDYDEAQDPDYYGAVSKSGEVGVVIKTDPAKVEKVRLVIAGPYATESYENLSDDQIVEFEITK</sequence>
<keyword evidence="2" id="KW-1185">Reference proteome</keyword>
<evidence type="ECO:0000313" key="1">
    <source>
        <dbReference type="EMBL" id="CEG23775.1"/>
    </source>
</evidence>
<dbReference type="Proteomes" id="UP000043699">
    <property type="component" value="Unassembled WGS sequence"/>
</dbReference>
<dbReference type="RefSeq" id="WP_199876626.1">
    <property type="nucleotide sequence ID" value="NZ_CCXS01000001.1"/>
</dbReference>
<protein>
    <recommendedName>
        <fullName evidence="3">DUF5105 domain-containing protein</fullName>
    </recommendedName>
</protein>
<evidence type="ECO:0008006" key="3">
    <source>
        <dbReference type="Google" id="ProtNLM"/>
    </source>
</evidence>
<name>A0A098EPP8_9BACL</name>
<proteinExistence type="predicted"/>
<accession>A0A098EPP8</accession>
<reference evidence="1 2" key="1">
    <citation type="submission" date="2014-09" db="EMBL/GenBank/DDBJ databases">
        <authorList>
            <person name="Urmite Genomes Urmite Genomes"/>
        </authorList>
    </citation>
    <scope>NUCLEOTIDE SEQUENCE [LARGE SCALE GENOMIC DNA]</scope>
    <source>
        <strain evidence="1 2">ES2</strain>
    </source>
</reference>
<organism evidence="1 2">
    <name type="scientific">Planococcus massiliensis</name>
    <dbReference type="NCBI Taxonomy" id="1499687"/>
    <lineage>
        <taxon>Bacteria</taxon>
        <taxon>Bacillati</taxon>
        <taxon>Bacillota</taxon>
        <taxon>Bacilli</taxon>
        <taxon>Bacillales</taxon>
        <taxon>Caryophanaceae</taxon>
        <taxon>Planococcus</taxon>
    </lineage>
</organism>